<dbReference type="EMBL" id="JBBNAG010000001">
    <property type="protein sequence ID" value="KAK9166585.1"/>
    <property type="molecule type" value="Genomic_DNA"/>
</dbReference>
<feature type="compositionally biased region" description="Acidic residues" evidence="1">
    <location>
        <begin position="45"/>
        <end position="60"/>
    </location>
</feature>
<keyword evidence="3" id="KW-1185">Reference proteome</keyword>
<evidence type="ECO:0000313" key="2">
    <source>
        <dbReference type="EMBL" id="KAK9166585.1"/>
    </source>
</evidence>
<evidence type="ECO:0000256" key="1">
    <source>
        <dbReference type="SAM" id="MobiDB-lite"/>
    </source>
</evidence>
<dbReference type="Proteomes" id="UP001419268">
    <property type="component" value="Unassembled WGS sequence"/>
</dbReference>
<organism evidence="2 3">
    <name type="scientific">Stephania cephalantha</name>
    <dbReference type="NCBI Taxonomy" id="152367"/>
    <lineage>
        <taxon>Eukaryota</taxon>
        <taxon>Viridiplantae</taxon>
        <taxon>Streptophyta</taxon>
        <taxon>Embryophyta</taxon>
        <taxon>Tracheophyta</taxon>
        <taxon>Spermatophyta</taxon>
        <taxon>Magnoliopsida</taxon>
        <taxon>Ranunculales</taxon>
        <taxon>Menispermaceae</taxon>
        <taxon>Menispermoideae</taxon>
        <taxon>Cissampelideae</taxon>
        <taxon>Stephania</taxon>
    </lineage>
</organism>
<proteinExistence type="predicted"/>
<reference evidence="2 3" key="1">
    <citation type="submission" date="2024-01" db="EMBL/GenBank/DDBJ databases">
        <title>Genome assemblies of Stephania.</title>
        <authorList>
            <person name="Yang L."/>
        </authorList>
    </citation>
    <scope>NUCLEOTIDE SEQUENCE [LARGE SCALE GENOMIC DNA]</scope>
    <source>
        <strain evidence="2">JXDWG</strain>
        <tissue evidence="2">Leaf</tissue>
    </source>
</reference>
<sequence>MYSQLVDEYVGTSNTRSMMERLHMQSPQSDVVQDGFGSPVHDDINADSDDEVNDDDNNETDEDVRVGVCAQCQFCKRCLTIISICMFLL</sequence>
<dbReference type="AlphaFoldDB" id="A0AAP0Q430"/>
<feature type="region of interest" description="Disordered" evidence="1">
    <location>
        <begin position="23"/>
        <end position="60"/>
    </location>
</feature>
<name>A0AAP0Q430_9MAGN</name>
<comment type="caution">
    <text evidence="2">The sequence shown here is derived from an EMBL/GenBank/DDBJ whole genome shotgun (WGS) entry which is preliminary data.</text>
</comment>
<accession>A0AAP0Q430</accession>
<protein>
    <submittedName>
        <fullName evidence="2">Uncharacterized protein</fullName>
    </submittedName>
</protein>
<gene>
    <name evidence="2" type="ORF">Scep_001776</name>
</gene>
<evidence type="ECO:0000313" key="3">
    <source>
        <dbReference type="Proteomes" id="UP001419268"/>
    </source>
</evidence>